<dbReference type="GO" id="GO:0032259">
    <property type="term" value="P:methylation"/>
    <property type="evidence" value="ECO:0007669"/>
    <property type="project" value="UniProtKB-KW"/>
</dbReference>
<dbReference type="Pfam" id="PF13489">
    <property type="entry name" value="Methyltransf_23"/>
    <property type="match status" value="1"/>
</dbReference>
<dbReference type="GO" id="GO:0008168">
    <property type="term" value="F:methyltransferase activity"/>
    <property type="evidence" value="ECO:0007669"/>
    <property type="project" value="UniProtKB-KW"/>
</dbReference>
<keyword evidence="2" id="KW-0489">Methyltransferase</keyword>
<protein>
    <submittedName>
        <fullName evidence="2">Methyltransferase domain-containing protein</fullName>
    </submittedName>
</protein>
<accession>A0A552FZ99</accession>
<dbReference type="Proteomes" id="UP000316958">
    <property type="component" value="Unassembled WGS sequence"/>
</dbReference>
<evidence type="ECO:0000259" key="1">
    <source>
        <dbReference type="Pfam" id="PF08484"/>
    </source>
</evidence>
<dbReference type="SUPFAM" id="SSF53335">
    <property type="entry name" value="S-adenosyl-L-methionine-dependent methyltransferases"/>
    <property type="match status" value="1"/>
</dbReference>
<name>A0A552FZ99_MICAE</name>
<dbReference type="Gene3D" id="6.20.50.110">
    <property type="entry name" value="Methyltransferase, zinc-binding domain"/>
    <property type="match status" value="1"/>
</dbReference>
<dbReference type="InterPro" id="IPR013691">
    <property type="entry name" value="MeTrfase_14"/>
</dbReference>
<keyword evidence="2" id="KW-0808">Transferase</keyword>
<reference evidence="2 3" key="1">
    <citation type="submission" date="2019-01" db="EMBL/GenBank/DDBJ databases">
        <title>Coherence of Microcystis species and biogeography revealed through population genomics.</title>
        <authorList>
            <person name="Perez-Carrascal O.M."/>
            <person name="Terrat Y."/>
            <person name="Giani A."/>
            <person name="Fortin N."/>
            <person name="Tromas N."/>
            <person name="Shapiro B.J."/>
        </authorList>
    </citation>
    <scope>NUCLEOTIDE SEQUENCE [LARGE SCALE GENOMIC DNA]</scope>
    <source>
        <strain evidence="2">Ma_QC_Ch_20071001_S25D</strain>
    </source>
</reference>
<evidence type="ECO:0000313" key="3">
    <source>
        <dbReference type="Proteomes" id="UP000316958"/>
    </source>
</evidence>
<dbReference type="InterPro" id="IPR038576">
    <property type="entry name" value="Methyltransf_Zn-bd_dom_put_sf"/>
</dbReference>
<dbReference type="CDD" id="cd02440">
    <property type="entry name" value="AdoMet_MTases"/>
    <property type="match status" value="1"/>
</dbReference>
<organism evidence="2 3">
    <name type="scientific">Microcystis aeruginosa Ma_QC_Ch_20071001_S25D</name>
    <dbReference type="NCBI Taxonomy" id="2486250"/>
    <lineage>
        <taxon>Bacteria</taxon>
        <taxon>Bacillati</taxon>
        <taxon>Cyanobacteriota</taxon>
        <taxon>Cyanophyceae</taxon>
        <taxon>Oscillatoriophycideae</taxon>
        <taxon>Chroococcales</taxon>
        <taxon>Microcystaceae</taxon>
        <taxon>Microcystis</taxon>
    </lineage>
</organism>
<dbReference type="EMBL" id="SFBE01000109">
    <property type="protein sequence ID" value="TRU52060.1"/>
    <property type="molecule type" value="Genomic_DNA"/>
</dbReference>
<dbReference type="PANTHER" id="PTHR43861">
    <property type="entry name" value="TRANS-ACONITATE 2-METHYLTRANSFERASE-RELATED"/>
    <property type="match status" value="1"/>
</dbReference>
<dbReference type="AlphaFoldDB" id="A0A552FZ99"/>
<dbReference type="Gene3D" id="3.40.50.720">
    <property type="entry name" value="NAD(P)-binding Rossmann-like Domain"/>
    <property type="match status" value="1"/>
</dbReference>
<evidence type="ECO:0000313" key="2">
    <source>
        <dbReference type="EMBL" id="TRU52060.1"/>
    </source>
</evidence>
<sequence length="372" mass="41934">MSCRLCGSSLFETPVLTLQRVPASAQSLVDDMSNISDTATIDLILAECSGCGLLQLTNQPVNYYKEVITSASVSQKMLNFRHDQLQDWIDSYNLKGKRIIEIGCGNGYLLDILEELGTEAWGLEYSSTSVKLAQNRGRNVIQGYPNEVFSEIPSFDGFICINFLEHSPHPGEFIQGIHKLIKNGAIGLVEVPNFEKDILFERYYDLIIDHLSYFTQATLERTLSLNGFDILSTGKCWDDDDIYAIIQKRNPLNYEHWKTSNLILRQIDSVLSEPEFKRVAVWGASHQSLSLLSMTHSLPVCIIDSAPFKQNRYEPCRGIKIISPEALKQFNIDTIIVMAAAYSDEVVNTLINQMDYTGNIFKLNAKELVNVQ</sequence>
<comment type="caution">
    <text evidence="2">The sequence shown here is derived from an EMBL/GenBank/DDBJ whole genome shotgun (WGS) entry which is preliminary data.</text>
</comment>
<feature type="domain" description="C-methyltransferase" evidence="1">
    <location>
        <begin position="275"/>
        <end position="358"/>
    </location>
</feature>
<dbReference type="Gene3D" id="3.40.50.150">
    <property type="entry name" value="Vaccinia Virus protein VP39"/>
    <property type="match status" value="1"/>
</dbReference>
<gene>
    <name evidence="2" type="ORF">EWV57_06390</name>
</gene>
<proteinExistence type="predicted"/>
<dbReference type="Pfam" id="PF08484">
    <property type="entry name" value="Methyltransf_14"/>
    <property type="match status" value="1"/>
</dbReference>
<dbReference type="InterPro" id="IPR029063">
    <property type="entry name" value="SAM-dependent_MTases_sf"/>
</dbReference>